<evidence type="ECO:0000313" key="1">
    <source>
        <dbReference type="EMBL" id="MQL52779.1"/>
    </source>
</evidence>
<dbReference type="AlphaFoldDB" id="A0A6N7ITC8"/>
<dbReference type="OrthoDB" id="2112943at2"/>
<dbReference type="EMBL" id="WHYR01000028">
    <property type="protein sequence ID" value="MQL52779.1"/>
    <property type="molecule type" value="Genomic_DNA"/>
</dbReference>
<evidence type="ECO:0000313" key="2">
    <source>
        <dbReference type="Proteomes" id="UP000441717"/>
    </source>
</evidence>
<proteinExistence type="predicted"/>
<sequence>MKIKIPIEEVEEGCLINGKKVVDVLHRLHAGYVRLTLEGGDILDGYAGRDMIVVEQYRKGSTQIA</sequence>
<keyword evidence="2" id="KW-1185">Reference proteome</keyword>
<gene>
    <name evidence="1" type="ORF">GFC01_11000</name>
</gene>
<organism evidence="1 2">
    <name type="scientific">Desulfofundulus thermobenzoicus</name>
    <dbReference type="NCBI Taxonomy" id="29376"/>
    <lineage>
        <taxon>Bacteria</taxon>
        <taxon>Bacillati</taxon>
        <taxon>Bacillota</taxon>
        <taxon>Clostridia</taxon>
        <taxon>Eubacteriales</taxon>
        <taxon>Peptococcaceae</taxon>
        <taxon>Desulfofundulus</taxon>
    </lineage>
</organism>
<comment type="caution">
    <text evidence="1">The sequence shown here is derived from an EMBL/GenBank/DDBJ whole genome shotgun (WGS) entry which is preliminary data.</text>
</comment>
<dbReference type="Proteomes" id="UP000441717">
    <property type="component" value="Unassembled WGS sequence"/>
</dbReference>
<protein>
    <submittedName>
        <fullName evidence="1">Uncharacterized protein</fullName>
    </submittedName>
</protein>
<name>A0A6N7ITC8_9FIRM</name>
<accession>A0A6N7ITC8</accession>
<reference evidence="1 2" key="1">
    <citation type="submission" date="2019-10" db="EMBL/GenBank/DDBJ databases">
        <title>Comparative genomics of sulfur disproportionating microorganisms.</title>
        <authorList>
            <person name="Ward L.M."/>
            <person name="Bertran E."/>
            <person name="Johnston D."/>
        </authorList>
    </citation>
    <scope>NUCLEOTIDE SEQUENCE [LARGE SCALE GENOMIC DNA]</scope>
    <source>
        <strain evidence="1 2">DSM 14055</strain>
    </source>
</reference>
<dbReference type="RefSeq" id="WP_152947208.1">
    <property type="nucleotide sequence ID" value="NZ_WHYR01000028.1"/>
</dbReference>